<accession>A0AAW0Y6I0</accession>
<keyword evidence="3" id="KW-1185">Reference proteome</keyword>
<sequence>MDEQQEGMDVKLVDASCVHEEPMEVGSSCTYAEPHISKDETTNIGNAGVVLHGTKKMAEDLPGGEKNVTESGSFQKMREEVLADLLLSSTDEDSSICNTTTSSDIRGGEMILDLVFGSESETSSSSSSFFGLKPDSYETENSLSSIDMEKTDSE</sequence>
<evidence type="ECO:0000256" key="1">
    <source>
        <dbReference type="SAM" id="MobiDB-lite"/>
    </source>
</evidence>
<proteinExistence type="predicted"/>
<name>A0AAW0Y6I0_CHEQU</name>
<dbReference type="AlphaFoldDB" id="A0AAW0Y6I0"/>
<evidence type="ECO:0000313" key="2">
    <source>
        <dbReference type="EMBL" id="KAK8752426.1"/>
    </source>
</evidence>
<gene>
    <name evidence="2" type="ORF">OTU49_005549</name>
</gene>
<evidence type="ECO:0000313" key="3">
    <source>
        <dbReference type="Proteomes" id="UP001445076"/>
    </source>
</evidence>
<dbReference type="Proteomes" id="UP001445076">
    <property type="component" value="Unassembled WGS sequence"/>
</dbReference>
<comment type="caution">
    <text evidence="2">The sequence shown here is derived from an EMBL/GenBank/DDBJ whole genome shotgun (WGS) entry which is preliminary data.</text>
</comment>
<feature type="region of interest" description="Disordered" evidence="1">
    <location>
        <begin position="120"/>
        <end position="154"/>
    </location>
</feature>
<reference evidence="2 3" key="1">
    <citation type="journal article" date="2024" name="BMC Genomics">
        <title>Genome assembly of redclaw crayfish (Cherax quadricarinatus) provides insights into its immune adaptation and hypoxia tolerance.</title>
        <authorList>
            <person name="Liu Z."/>
            <person name="Zheng J."/>
            <person name="Li H."/>
            <person name="Fang K."/>
            <person name="Wang S."/>
            <person name="He J."/>
            <person name="Zhou D."/>
            <person name="Weng S."/>
            <person name="Chi M."/>
            <person name="Gu Z."/>
            <person name="He J."/>
            <person name="Li F."/>
            <person name="Wang M."/>
        </authorList>
    </citation>
    <scope>NUCLEOTIDE SEQUENCE [LARGE SCALE GENOMIC DNA]</scope>
    <source>
        <strain evidence="2">ZL_2023a</strain>
    </source>
</reference>
<organism evidence="2 3">
    <name type="scientific">Cherax quadricarinatus</name>
    <name type="common">Australian red claw crayfish</name>
    <dbReference type="NCBI Taxonomy" id="27406"/>
    <lineage>
        <taxon>Eukaryota</taxon>
        <taxon>Metazoa</taxon>
        <taxon>Ecdysozoa</taxon>
        <taxon>Arthropoda</taxon>
        <taxon>Crustacea</taxon>
        <taxon>Multicrustacea</taxon>
        <taxon>Malacostraca</taxon>
        <taxon>Eumalacostraca</taxon>
        <taxon>Eucarida</taxon>
        <taxon>Decapoda</taxon>
        <taxon>Pleocyemata</taxon>
        <taxon>Astacidea</taxon>
        <taxon>Parastacoidea</taxon>
        <taxon>Parastacidae</taxon>
        <taxon>Cherax</taxon>
    </lineage>
</organism>
<protein>
    <submittedName>
        <fullName evidence="2">Uncharacterized protein</fullName>
    </submittedName>
</protein>
<dbReference type="EMBL" id="JARKIK010000004">
    <property type="protein sequence ID" value="KAK8752426.1"/>
    <property type="molecule type" value="Genomic_DNA"/>
</dbReference>